<dbReference type="InterPro" id="IPR036397">
    <property type="entry name" value="RNaseH_sf"/>
</dbReference>
<reference evidence="2 3" key="1">
    <citation type="journal article" date="2019" name="Commun. Biol.">
        <title>The bagworm genome reveals a unique fibroin gene that provides high tensile strength.</title>
        <authorList>
            <person name="Kono N."/>
            <person name="Nakamura H."/>
            <person name="Ohtoshi R."/>
            <person name="Tomita M."/>
            <person name="Numata K."/>
            <person name="Arakawa K."/>
        </authorList>
    </citation>
    <scope>NUCLEOTIDE SEQUENCE [LARGE SCALE GENOMIC DNA]</scope>
</reference>
<organism evidence="2 3">
    <name type="scientific">Eumeta variegata</name>
    <name type="common">Bagworm moth</name>
    <name type="synonym">Eumeta japonica</name>
    <dbReference type="NCBI Taxonomy" id="151549"/>
    <lineage>
        <taxon>Eukaryota</taxon>
        <taxon>Metazoa</taxon>
        <taxon>Ecdysozoa</taxon>
        <taxon>Arthropoda</taxon>
        <taxon>Hexapoda</taxon>
        <taxon>Insecta</taxon>
        <taxon>Pterygota</taxon>
        <taxon>Neoptera</taxon>
        <taxon>Endopterygota</taxon>
        <taxon>Lepidoptera</taxon>
        <taxon>Glossata</taxon>
        <taxon>Ditrysia</taxon>
        <taxon>Tineoidea</taxon>
        <taxon>Psychidae</taxon>
        <taxon>Oiketicinae</taxon>
        <taxon>Eumeta</taxon>
    </lineage>
</organism>
<comment type="caution">
    <text evidence="2">The sequence shown here is derived from an EMBL/GenBank/DDBJ whole genome shotgun (WGS) entry which is preliminary data.</text>
</comment>
<dbReference type="GO" id="GO:0004523">
    <property type="term" value="F:RNA-DNA hybrid ribonuclease activity"/>
    <property type="evidence" value="ECO:0007669"/>
    <property type="project" value="InterPro"/>
</dbReference>
<feature type="domain" description="RNase H type-1" evidence="1">
    <location>
        <begin position="71"/>
        <end position="203"/>
    </location>
</feature>
<sequence length="259" mass="29676">MLGAVQSSVALKACRAHRTVSLHSALILSRLLPLNMRVREAAWLYEVKRGKDLGDTFVDRELERPVYFGDLPHPAHIYTDESHIEGKVGAALREWRDREETWYSTLRLDPLCTVFQAEIVALQRAIRRVKNGKDGLVNIFSDSKSSLEVLTGPRTYHPLAYEARRDISEIVAKGRAVRLFWVRAHAGIAGNERADELARRTALTKKTAADYDRFPLSYAKKVIRAASLEEWQQRYTEGSTGEITKRFFPRVEQWIREVL</sequence>
<dbReference type="CDD" id="cd09276">
    <property type="entry name" value="Rnase_HI_RT_non_LTR"/>
    <property type="match status" value="1"/>
</dbReference>
<dbReference type="EMBL" id="BGZK01000530">
    <property type="protein sequence ID" value="GBP48765.1"/>
    <property type="molecule type" value="Genomic_DNA"/>
</dbReference>
<dbReference type="PROSITE" id="PS50879">
    <property type="entry name" value="RNASE_H_1"/>
    <property type="match status" value="1"/>
</dbReference>
<protein>
    <recommendedName>
        <fullName evidence="1">RNase H type-1 domain-containing protein</fullName>
    </recommendedName>
</protein>
<dbReference type="OrthoDB" id="411871at2759"/>
<dbReference type="Gene3D" id="3.30.420.10">
    <property type="entry name" value="Ribonuclease H-like superfamily/Ribonuclease H"/>
    <property type="match status" value="1"/>
</dbReference>
<accession>A0A4C1WF67</accession>
<gene>
    <name evidence="2" type="ORF">EVAR_32785_1</name>
</gene>
<dbReference type="SUPFAM" id="SSF53098">
    <property type="entry name" value="Ribonuclease H-like"/>
    <property type="match status" value="1"/>
</dbReference>
<dbReference type="Proteomes" id="UP000299102">
    <property type="component" value="Unassembled WGS sequence"/>
</dbReference>
<evidence type="ECO:0000259" key="1">
    <source>
        <dbReference type="PROSITE" id="PS50879"/>
    </source>
</evidence>
<name>A0A4C1WF67_EUMVA</name>
<dbReference type="GO" id="GO:0003676">
    <property type="term" value="F:nucleic acid binding"/>
    <property type="evidence" value="ECO:0007669"/>
    <property type="project" value="InterPro"/>
</dbReference>
<dbReference type="Pfam" id="PF00075">
    <property type="entry name" value="RNase_H"/>
    <property type="match status" value="1"/>
</dbReference>
<dbReference type="STRING" id="151549.A0A4C1WF67"/>
<dbReference type="InterPro" id="IPR002156">
    <property type="entry name" value="RNaseH_domain"/>
</dbReference>
<proteinExistence type="predicted"/>
<evidence type="ECO:0000313" key="3">
    <source>
        <dbReference type="Proteomes" id="UP000299102"/>
    </source>
</evidence>
<evidence type="ECO:0000313" key="2">
    <source>
        <dbReference type="EMBL" id="GBP48765.1"/>
    </source>
</evidence>
<keyword evidence="3" id="KW-1185">Reference proteome</keyword>
<dbReference type="InterPro" id="IPR012337">
    <property type="entry name" value="RNaseH-like_sf"/>
</dbReference>
<dbReference type="AlphaFoldDB" id="A0A4C1WF67"/>